<evidence type="ECO:0000313" key="4">
    <source>
        <dbReference type="Proteomes" id="UP000323000"/>
    </source>
</evidence>
<dbReference type="EMBL" id="VAHF01000013">
    <property type="protein sequence ID" value="TXG46767.1"/>
    <property type="molecule type" value="Genomic_DNA"/>
</dbReference>
<keyword evidence="4" id="KW-1185">Reference proteome</keyword>
<accession>A0A5C7GQN3</accession>
<reference evidence="4" key="1">
    <citation type="journal article" date="2019" name="Gigascience">
        <title>De novo genome assembly of the endangered Acer yangbiense, a plant species with extremely small populations endemic to Yunnan Province, China.</title>
        <authorList>
            <person name="Yang J."/>
            <person name="Wariss H.M."/>
            <person name="Tao L."/>
            <person name="Zhang R."/>
            <person name="Yun Q."/>
            <person name="Hollingsworth P."/>
            <person name="Dao Z."/>
            <person name="Luo G."/>
            <person name="Guo H."/>
            <person name="Ma Y."/>
            <person name="Sun W."/>
        </authorList>
    </citation>
    <scope>NUCLEOTIDE SEQUENCE [LARGE SCALE GENOMIC DNA]</scope>
    <source>
        <strain evidence="4">cv. Malutang</strain>
    </source>
</reference>
<feature type="compositionally biased region" description="Basic and acidic residues" evidence="1">
    <location>
        <begin position="57"/>
        <end position="99"/>
    </location>
</feature>
<comment type="caution">
    <text evidence="3">The sequence shown here is derived from an EMBL/GenBank/DDBJ whole genome shotgun (WGS) entry which is preliminary data.</text>
</comment>
<keyword evidence="2" id="KW-0732">Signal</keyword>
<dbReference type="Proteomes" id="UP000323000">
    <property type="component" value="Chromosome 13"/>
</dbReference>
<dbReference type="AlphaFoldDB" id="A0A5C7GQN3"/>
<sequence length="176" mass="19198">MCGGRAWRSCLLAFLHACVVGGTLAQRIKGAKSRAGVGGLGSGRSKEGSGSYGSGRSGERTLQEREERERELQKREGSRSMDQWRRERMLQEREERGAELGRGATQAGEAEYQRLDGVPTAGRDPEQPFSEPSLARIEMILRGCYIGTVVVGVVGLWNSEAEEMKVVEELVVAKAA</sequence>
<feature type="chain" id="PRO_5023121233" evidence="2">
    <location>
        <begin position="26"/>
        <end position="176"/>
    </location>
</feature>
<evidence type="ECO:0000313" key="3">
    <source>
        <dbReference type="EMBL" id="TXG46767.1"/>
    </source>
</evidence>
<feature type="signal peptide" evidence="2">
    <location>
        <begin position="1"/>
        <end position="25"/>
    </location>
</feature>
<evidence type="ECO:0000256" key="1">
    <source>
        <dbReference type="SAM" id="MobiDB-lite"/>
    </source>
</evidence>
<evidence type="ECO:0000256" key="2">
    <source>
        <dbReference type="SAM" id="SignalP"/>
    </source>
</evidence>
<protein>
    <submittedName>
        <fullName evidence="3">Uncharacterized protein</fullName>
    </submittedName>
</protein>
<organism evidence="3 4">
    <name type="scientific">Acer yangbiense</name>
    <dbReference type="NCBI Taxonomy" id="1000413"/>
    <lineage>
        <taxon>Eukaryota</taxon>
        <taxon>Viridiplantae</taxon>
        <taxon>Streptophyta</taxon>
        <taxon>Embryophyta</taxon>
        <taxon>Tracheophyta</taxon>
        <taxon>Spermatophyta</taxon>
        <taxon>Magnoliopsida</taxon>
        <taxon>eudicotyledons</taxon>
        <taxon>Gunneridae</taxon>
        <taxon>Pentapetalae</taxon>
        <taxon>rosids</taxon>
        <taxon>malvids</taxon>
        <taxon>Sapindales</taxon>
        <taxon>Sapindaceae</taxon>
        <taxon>Hippocastanoideae</taxon>
        <taxon>Acereae</taxon>
        <taxon>Acer</taxon>
    </lineage>
</organism>
<gene>
    <name evidence="3" type="ORF">EZV62_026061</name>
</gene>
<name>A0A5C7GQN3_9ROSI</name>
<feature type="region of interest" description="Disordered" evidence="1">
    <location>
        <begin position="32"/>
        <end position="111"/>
    </location>
</feature>
<proteinExistence type="predicted"/>